<dbReference type="Proteomes" id="UP000244855">
    <property type="component" value="Unassembled WGS sequence"/>
</dbReference>
<dbReference type="AlphaFoldDB" id="A0A2V1DVI2"/>
<proteinExistence type="predicted"/>
<accession>A0A2V1DVI2</accession>
<evidence type="ECO:0008006" key="3">
    <source>
        <dbReference type="Google" id="ProtNLM"/>
    </source>
</evidence>
<protein>
    <recommendedName>
        <fullName evidence="3">Transcription factor domain-containing protein</fullName>
    </recommendedName>
</protein>
<keyword evidence="2" id="KW-1185">Reference proteome</keyword>
<dbReference type="PANTHER" id="PTHR38111:SF2">
    <property type="entry name" value="FINGER DOMAIN PROTEIN, PUTATIVE (AFU_ORTHOLOGUE AFUA_1G01560)-RELATED"/>
    <property type="match status" value="1"/>
</dbReference>
<evidence type="ECO:0000313" key="1">
    <source>
        <dbReference type="EMBL" id="PVI00830.1"/>
    </source>
</evidence>
<feature type="non-terminal residue" evidence="1">
    <location>
        <position position="1"/>
    </location>
</feature>
<evidence type="ECO:0000313" key="2">
    <source>
        <dbReference type="Proteomes" id="UP000244855"/>
    </source>
</evidence>
<reference evidence="1 2" key="1">
    <citation type="journal article" date="2018" name="Sci. Rep.">
        <title>Comparative genomics provides insights into the lifestyle and reveals functional heterogeneity of dark septate endophytic fungi.</title>
        <authorList>
            <person name="Knapp D.G."/>
            <person name="Nemeth J.B."/>
            <person name="Barry K."/>
            <person name="Hainaut M."/>
            <person name="Henrissat B."/>
            <person name="Johnson J."/>
            <person name="Kuo A."/>
            <person name="Lim J.H.P."/>
            <person name="Lipzen A."/>
            <person name="Nolan M."/>
            <person name="Ohm R.A."/>
            <person name="Tamas L."/>
            <person name="Grigoriev I.V."/>
            <person name="Spatafora J.W."/>
            <person name="Nagy L.G."/>
            <person name="Kovacs G.M."/>
        </authorList>
    </citation>
    <scope>NUCLEOTIDE SEQUENCE [LARGE SCALE GENOMIC DNA]</scope>
    <source>
        <strain evidence="1 2">DSE2036</strain>
    </source>
</reference>
<dbReference type="PANTHER" id="PTHR38111">
    <property type="entry name" value="ZN(2)-C6 FUNGAL-TYPE DOMAIN-CONTAINING PROTEIN-RELATED"/>
    <property type="match status" value="1"/>
</dbReference>
<sequence length="379" mass="42445">DAEEAVATIRHQYKLPSYYRPAKIISEALDVAFITHFVQLNHGIRPYNPEIPWITHLPRLRQTAVKPALRLSIRAASMAFYATVHHDPAILVDSFRWYTMSLNCQRQSLDRLGVDVIPTEEEILVPIILSLYEVFAGTTTTSIWHHLSAAIRIIAMRGPQNCRGVTFPMFKAMRVSDAHLSIVFNRPSVFASPEWMTIPFQGQLRNAHMLLVDILISIPECIGMVSMYVGNMRSFFASPFPPGINLCPAEQRAPRFLTPGTSVLTLPESFVALSAATYEAIRLILCLLLDKISSEWSRSPTMSVKSPASASPVSFGPSLSHMDTAIASSKAILDISAHMESKHPVGFDFMRSVFPLVVVVCIAPREEEERLGRKMLERW</sequence>
<gene>
    <name evidence="1" type="ORF">DM02DRAFT_493388</name>
</gene>
<dbReference type="OrthoDB" id="3525185at2759"/>
<dbReference type="EMBL" id="KZ805367">
    <property type="protein sequence ID" value="PVI00830.1"/>
    <property type="molecule type" value="Genomic_DNA"/>
</dbReference>
<name>A0A2V1DVI2_9PLEO</name>
<organism evidence="1 2">
    <name type="scientific">Periconia macrospinosa</name>
    <dbReference type="NCBI Taxonomy" id="97972"/>
    <lineage>
        <taxon>Eukaryota</taxon>
        <taxon>Fungi</taxon>
        <taxon>Dikarya</taxon>
        <taxon>Ascomycota</taxon>
        <taxon>Pezizomycotina</taxon>
        <taxon>Dothideomycetes</taxon>
        <taxon>Pleosporomycetidae</taxon>
        <taxon>Pleosporales</taxon>
        <taxon>Massarineae</taxon>
        <taxon>Periconiaceae</taxon>
        <taxon>Periconia</taxon>
    </lineage>
</organism>
<dbReference type="InterPro" id="IPR053178">
    <property type="entry name" value="Osmoadaptation_assoc"/>
</dbReference>
<feature type="non-terminal residue" evidence="1">
    <location>
        <position position="379"/>
    </location>
</feature>